<reference evidence="1 2" key="1">
    <citation type="journal article" date="2017" name="Genome Announc.">
        <title>Genome sequence of the saprophytic ascomycete Epicoccum nigrum ICMP 19927 strain isolated from New Zealand.</title>
        <authorList>
            <person name="Fokin M."/>
            <person name="Fleetwood D."/>
            <person name="Weir B.S."/>
            <person name="Villas-Boas S.G."/>
        </authorList>
    </citation>
    <scope>NUCLEOTIDE SEQUENCE [LARGE SCALE GENOMIC DNA]</scope>
    <source>
        <strain evidence="1 2">ICMP 19927</strain>
    </source>
</reference>
<dbReference type="Proteomes" id="UP000193240">
    <property type="component" value="Unassembled WGS sequence"/>
</dbReference>
<dbReference type="AlphaFoldDB" id="A0A1Y2M2D8"/>
<name>A0A1Y2M2D8_EPING</name>
<gene>
    <name evidence="1" type="ORF">B5807_05258</name>
</gene>
<evidence type="ECO:0000313" key="1">
    <source>
        <dbReference type="EMBL" id="OSS50306.1"/>
    </source>
</evidence>
<accession>A0A1Y2M2D8</accession>
<proteinExistence type="predicted"/>
<keyword evidence="2" id="KW-1185">Reference proteome</keyword>
<sequence length="295" mass="32682">MAGLSSTFTIGDDTVYKGGSDHDTADPIANPHLRITEAEHKAHRIAMQAEASQLRGNSSSVPARRVWNAPLQIPHQTEAGDRRDNLVDAHQSRLTGVDISRSSINAQFPIETFESTVNNKTTRETELNQSLPNVPSNVRASSGTKLDRQLTIPNIKIKYARKVEPNALQATNGSTVLLRKSRFKEHLEDENNLNPILNEPKPKAAQYESSVLSRSLLDSFKGRSSTSSTEDMSLPELLTKNSRGLHLPGQHALRPITRESESDSPDWVCETSLAIEAGRMTMDDVAAQFKRQRRL</sequence>
<protein>
    <submittedName>
        <fullName evidence="1">Uncharacterized protein</fullName>
    </submittedName>
</protein>
<organism evidence="1 2">
    <name type="scientific">Epicoccum nigrum</name>
    <name type="common">Soil fungus</name>
    <name type="synonym">Epicoccum purpurascens</name>
    <dbReference type="NCBI Taxonomy" id="105696"/>
    <lineage>
        <taxon>Eukaryota</taxon>
        <taxon>Fungi</taxon>
        <taxon>Dikarya</taxon>
        <taxon>Ascomycota</taxon>
        <taxon>Pezizomycotina</taxon>
        <taxon>Dothideomycetes</taxon>
        <taxon>Pleosporomycetidae</taxon>
        <taxon>Pleosporales</taxon>
        <taxon>Pleosporineae</taxon>
        <taxon>Didymellaceae</taxon>
        <taxon>Epicoccum</taxon>
    </lineage>
</organism>
<evidence type="ECO:0000313" key="2">
    <source>
        <dbReference type="Proteomes" id="UP000193240"/>
    </source>
</evidence>
<dbReference type="InParanoid" id="A0A1Y2M2D8"/>
<dbReference type="EMBL" id="KZ107842">
    <property type="protein sequence ID" value="OSS50306.1"/>
    <property type="molecule type" value="Genomic_DNA"/>
</dbReference>